<evidence type="ECO:0000256" key="9">
    <source>
        <dbReference type="ARBA" id="ARBA00023134"/>
    </source>
</evidence>
<gene>
    <name evidence="12" type="ORF">ASZ90_005266</name>
</gene>
<evidence type="ECO:0000256" key="1">
    <source>
        <dbReference type="ARBA" id="ARBA00001946"/>
    </source>
</evidence>
<dbReference type="NCBIfam" id="TIGR01091">
    <property type="entry name" value="upp"/>
    <property type="match status" value="1"/>
</dbReference>
<dbReference type="Gene3D" id="3.40.50.2020">
    <property type="match status" value="1"/>
</dbReference>
<dbReference type="GO" id="GO:0005737">
    <property type="term" value="C:cytoplasm"/>
    <property type="evidence" value="ECO:0007669"/>
    <property type="project" value="UniProtKB-ARBA"/>
</dbReference>
<dbReference type="InterPro" id="IPR005765">
    <property type="entry name" value="UPRT"/>
</dbReference>
<evidence type="ECO:0000259" key="11">
    <source>
        <dbReference type="Pfam" id="PF14681"/>
    </source>
</evidence>
<dbReference type="AlphaFoldDB" id="A0A0W8FVI6"/>
<organism evidence="12">
    <name type="scientific">hydrocarbon metagenome</name>
    <dbReference type="NCBI Taxonomy" id="938273"/>
    <lineage>
        <taxon>unclassified sequences</taxon>
        <taxon>metagenomes</taxon>
        <taxon>ecological metagenomes</taxon>
    </lineage>
</organism>
<dbReference type="FunFam" id="3.40.50.2020:FF:000003">
    <property type="entry name" value="Uracil phosphoribosyltransferase"/>
    <property type="match status" value="1"/>
</dbReference>
<evidence type="ECO:0000256" key="5">
    <source>
        <dbReference type="ARBA" id="ARBA00022533"/>
    </source>
</evidence>
<comment type="cofactor">
    <cofactor evidence="1">
        <name>Mg(2+)</name>
        <dbReference type="ChEBI" id="CHEBI:18420"/>
    </cofactor>
</comment>
<protein>
    <recommendedName>
        <fullName evidence="4">uracil phosphoribosyltransferase</fullName>
        <ecNumber evidence="4">2.4.2.9</ecNumber>
    </recommendedName>
    <alternativeName>
        <fullName evidence="10">UMP pyrophosphorylase</fullName>
    </alternativeName>
</protein>
<dbReference type="GO" id="GO:0006223">
    <property type="term" value="P:uracil salvage"/>
    <property type="evidence" value="ECO:0007669"/>
    <property type="project" value="InterPro"/>
</dbReference>
<evidence type="ECO:0000256" key="10">
    <source>
        <dbReference type="ARBA" id="ARBA00031082"/>
    </source>
</evidence>
<accession>A0A0W8FVI6</accession>
<keyword evidence="8" id="KW-0547">Nucleotide-binding</keyword>
<comment type="pathway">
    <text evidence="2">Pyrimidine metabolism; UMP biosynthesis via salvage pathway; UMP from uracil: step 1/1.</text>
</comment>
<dbReference type="NCBIfam" id="NF001097">
    <property type="entry name" value="PRK00129.1"/>
    <property type="match status" value="1"/>
</dbReference>
<evidence type="ECO:0000256" key="4">
    <source>
        <dbReference type="ARBA" id="ARBA00011894"/>
    </source>
</evidence>
<dbReference type="GO" id="GO:0044206">
    <property type="term" value="P:UMP salvage"/>
    <property type="evidence" value="ECO:0007669"/>
    <property type="project" value="UniProtKB-UniPathway"/>
</dbReference>
<sequence>MDNLTVVKNPLILRDITILRNKLTEEYDFRLALKRISYALVNEISKDFLLEEIEVETPLEITSGYKIKQQIVLIPVLRAGLSMVSAFIEMIPYAKVGHIGLQRDEETLKPVDYYYKTPKNLDVSKVIVLDPMLATGGSASAAISHLKERGAKDCTLACLISAPEGVLKMAEDHPDVKVFTAAFDRELNSIGYILPGLGDAGDRTFGTL</sequence>
<name>A0A0W8FVI6_9ZZZZ</name>
<dbReference type="CDD" id="cd06223">
    <property type="entry name" value="PRTases_typeI"/>
    <property type="match status" value="1"/>
</dbReference>
<evidence type="ECO:0000313" key="12">
    <source>
        <dbReference type="EMBL" id="KUG24923.1"/>
    </source>
</evidence>
<dbReference type="PANTHER" id="PTHR32315:SF4">
    <property type="entry name" value="URACIL PHOSPHORIBOSYLTRANSFERASE, CHLOROPLASTIC"/>
    <property type="match status" value="1"/>
</dbReference>
<comment type="similarity">
    <text evidence="3">Belongs to the UPRTase family.</text>
</comment>
<feature type="domain" description="Phosphoribosyltransferase" evidence="11">
    <location>
        <begin position="6"/>
        <end position="207"/>
    </location>
</feature>
<dbReference type="EMBL" id="LNQE01000798">
    <property type="protein sequence ID" value="KUG24923.1"/>
    <property type="molecule type" value="Genomic_DNA"/>
</dbReference>
<dbReference type="InterPro" id="IPR000836">
    <property type="entry name" value="PRTase_dom"/>
</dbReference>
<evidence type="ECO:0000256" key="8">
    <source>
        <dbReference type="ARBA" id="ARBA00022741"/>
    </source>
</evidence>
<dbReference type="InterPro" id="IPR050054">
    <property type="entry name" value="UPRTase/APRTase"/>
</dbReference>
<reference evidence="12" key="1">
    <citation type="journal article" date="2015" name="Proc. Natl. Acad. Sci. U.S.A.">
        <title>Networks of energetic and metabolic interactions define dynamics in microbial communities.</title>
        <authorList>
            <person name="Embree M."/>
            <person name="Liu J.K."/>
            <person name="Al-Bassam M.M."/>
            <person name="Zengler K."/>
        </authorList>
    </citation>
    <scope>NUCLEOTIDE SEQUENCE</scope>
</reference>
<dbReference type="GO" id="GO:0005525">
    <property type="term" value="F:GTP binding"/>
    <property type="evidence" value="ECO:0007669"/>
    <property type="project" value="UniProtKB-KW"/>
</dbReference>
<evidence type="ECO:0000256" key="3">
    <source>
        <dbReference type="ARBA" id="ARBA00009516"/>
    </source>
</evidence>
<proteinExistence type="inferred from homology"/>
<keyword evidence="7 12" id="KW-0808">Transferase</keyword>
<dbReference type="InterPro" id="IPR029057">
    <property type="entry name" value="PRTase-like"/>
</dbReference>
<keyword evidence="5" id="KW-0021">Allosteric enzyme</keyword>
<dbReference type="Pfam" id="PF14681">
    <property type="entry name" value="UPRTase"/>
    <property type="match status" value="1"/>
</dbReference>
<dbReference type="EC" id="2.4.2.9" evidence="4"/>
<dbReference type="GO" id="GO:0004845">
    <property type="term" value="F:uracil phosphoribosyltransferase activity"/>
    <property type="evidence" value="ECO:0007669"/>
    <property type="project" value="UniProtKB-EC"/>
</dbReference>
<evidence type="ECO:0000256" key="2">
    <source>
        <dbReference type="ARBA" id="ARBA00005180"/>
    </source>
</evidence>
<dbReference type="PANTHER" id="PTHR32315">
    <property type="entry name" value="ADENINE PHOSPHORIBOSYLTRANSFERASE"/>
    <property type="match status" value="1"/>
</dbReference>
<evidence type="ECO:0000256" key="7">
    <source>
        <dbReference type="ARBA" id="ARBA00022679"/>
    </source>
</evidence>
<keyword evidence="6 12" id="KW-0328">Glycosyltransferase</keyword>
<comment type="caution">
    <text evidence="12">The sequence shown here is derived from an EMBL/GenBank/DDBJ whole genome shotgun (WGS) entry which is preliminary data.</text>
</comment>
<keyword evidence="9" id="KW-0342">GTP-binding</keyword>
<dbReference type="UniPathway" id="UPA00574">
    <property type="reaction ID" value="UER00636"/>
</dbReference>
<dbReference type="SUPFAM" id="SSF53271">
    <property type="entry name" value="PRTase-like"/>
    <property type="match status" value="1"/>
</dbReference>
<evidence type="ECO:0000256" key="6">
    <source>
        <dbReference type="ARBA" id="ARBA00022676"/>
    </source>
</evidence>